<keyword evidence="2 13" id="KW-0547">Nucleotide-binding</keyword>
<keyword evidence="8 13" id="KW-0238">DNA-binding</keyword>
<keyword evidence="9 13" id="KW-0234">DNA repair</keyword>
<evidence type="ECO:0000313" key="18">
    <source>
        <dbReference type="Proteomes" id="UP000705508"/>
    </source>
</evidence>
<comment type="catalytic activity">
    <reaction evidence="12 13">
        <text>ATP + H2O = ADP + phosphate + H(+)</text>
        <dbReference type="Rhea" id="RHEA:13065"/>
        <dbReference type="ChEBI" id="CHEBI:15377"/>
        <dbReference type="ChEBI" id="CHEBI:15378"/>
        <dbReference type="ChEBI" id="CHEBI:30616"/>
        <dbReference type="ChEBI" id="CHEBI:43474"/>
        <dbReference type="ChEBI" id="CHEBI:456216"/>
        <dbReference type="EC" id="5.6.2.4"/>
    </reaction>
</comment>
<reference evidence="17" key="2">
    <citation type="journal article" date="2021" name="Sci. Rep.">
        <title>The distribution of antibiotic resistance genes in chicken gut microbiota commensals.</title>
        <authorList>
            <person name="Juricova H."/>
            <person name="Matiasovicova J."/>
            <person name="Kubasova T."/>
            <person name="Cejkova D."/>
            <person name="Rychlik I."/>
        </authorList>
    </citation>
    <scope>NUCLEOTIDE SEQUENCE</scope>
    <source>
        <strain evidence="17">An582</strain>
    </source>
</reference>
<organism evidence="17 18">
    <name type="scientific">Mordavella massiliensis</name>
    <dbReference type="NCBI Taxonomy" id="1871024"/>
    <lineage>
        <taxon>Bacteria</taxon>
        <taxon>Bacillati</taxon>
        <taxon>Bacillota</taxon>
        <taxon>Clostridia</taxon>
        <taxon>Eubacteriales</taxon>
        <taxon>Clostridiaceae</taxon>
        <taxon>Mordavella</taxon>
    </lineage>
</organism>
<dbReference type="InterPro" id="IPR014152">
    <property type="entry name" value="AddA"/>
</dbReference>
<name>A0A939BHM2_9CLOT</name>
<keyword evidence="3 13" id="KW-0227">DNA damage</keyword>
<evidence type="ECO:0000256" key="14">
    <source>
        <dbReference type="PROSITE-ProRule" id="PRU00560"/>
    </source>
</evidence>
<dbReference type="GO" id="GO:0033202">
    <property type="term" value="C:DNA helicase complex"/>
    <property type="evidence" value="ECO:0007669"/>
    <property type="project" value="TreeGrafter"/>
</dbReference>
<evidence type="ECO:0000256" key="2">
    <source>
        <dbReference type="ARBA" id="ARBA00022741"/>
    </source>
</evidence>
<dbReference type="Gene3D" id="3.90.320.10">
    <property type="match status" value="1"/>
</dbReference>
<dbReference type="AlphaFoldDB" id="A0A939BHM2"/>
<evidence type="ECO:0000256" key="10">
    <source>
        <dbReference type="ARBA" id="ARBA00023235"/>
    </source>
</evidence>
<dbReference type="GO" id="GO:0003690">
    <property type="term" value="F:double-stranded DNA binding"/>
    <property type="evidence" value="ECO:0007669"/>
    <property type="project" value="UniProtKB-UniRule"/>
</dbReference>
<accession>A0A939BHM2</accession>
<proteinExistence type="inferred from homology"/>
<reference evidence="17" key="1">
    <citation type="submission" date="2020-08" db="EMBL/GenBank/DDBJ databases">
        <authorList>
            <person name="Cejkova D."/>
            <person name="Kubasova T."/>
            <person name="Jahodarova E."/>
            <person name="Rychlik I."/>
        </authorList>
    </citation>
    <scope>NUCLEOTIDE SEQUENCE</scope>
    <source>
        <strain evidence="17">An582</strain>
    </source>
</reference>
<dbReference type="InterPro" id="IPR014017">
    <property type="entry name" value="DNA_helicase_UvrD-like_C"/>
</dbReference>
<dbReference type="EC" id="3.1.-.-" evidence="13"/>
<feature type="domain" description="UvrD-like helicase C-terminal" evidence="16">
    <location>
        <begin position="504"/>
        <end position="794"/>
    </location>
</feature>
<dbReference type="Pfam" id="PF00580">
    <property type="entry name" value="UvrD-helicase"/>
    <property type="match status" value="1"/>
</dbReference>
<evidence type="ECO:0000256" key="7">
    <source>
        <dbReference type="ARBA" id="ARBA00022840"/>
    </source>
</evidence>
<dbReference type="InterPro" id="IPR027417">
    <property type="entry name" value="P-loop_NTPase"/>
</dbReference>
<dbReference type="InterPro" id="IPR011604">
    <property type="entry name" value="PDDEXK-like_dom_sf"/>
</dbReference>
<dbReference type="GO" id="GO:0000724">
    <property type="term" value="P:double-strand break repair via homologous recombination"/>
    <property type="evidence" value="ECO:0007669"/>
    <property type="project" value="UniProtKB-UniRule"/>
</dbReference>
<sequence length="1210" mass="136949">MSVAWTEEQKSVMELKDRSILVSAAAGSGKTAVLVERIIGMLTRDADPVGVDELLIVTFTEAAAAEMKERIRAAIEKRAMEEPDNEHLRQQETLIHTAAITTIHSFCLSVIRENFHRIDLDPSFRIGEEGEMKLLRRDALEELLEEKYGEGDSRFLAFAESYAPGKSDRALEDVILKMYEFSSSCPDPEAWLADCCRAYRADSVEALEKTPFFAFVQEEVRLAAQTARRLAGRAEALCRQPDGPYMYEETLEADLKNAERFEKARTFREYWQAAQEISWKRLAPNRDQTVFPKKAEQVKKIREEIKAALAVPAGQYFGQSGEELLAELARCAPMMEELADLTLAFARRFAQKKRGRNVIDYADMERFALQILTEKTPDGLRPSACAGVYQDQYREVMIDEYQDSNLIQEAVLTSVSRIWQGRNNLFMVGDVKQSIYRFRLARPELFMGKFHSYRIYEGPGTDSPTQRIDLSRNFRSRSEVLDSVNALFRKIMIPELGGITYDDRAALYPGASYPACAGDETELLLVDTEPDEELEELAGEKISARKLEARAVADRIRRLMREQMVTDRQTGQLRPVRYGDIVILTRSVRGWSEVFMEVLREEGIPAFAGTKEGYFETREIGVLLDYFRVLQNEKQDIPLTAVLSSWFGRMTDEELAQIRGACPDGAFHKAVERYRTDGGDERLRRKLAACLDRMEYYRQKASCTAIHELLWEILDDTGYGDYVAALPGGEQRRANVDMLARKAMEFESTSYQGLFNFVRYIEQLRKYDVDYGEASQSGENADAVRIMSIHRSKGLEFPVVIAAGMGKRFNTQDTKGSVLVHASLGVGLDSVDLERRTKEPSFYRQVIQRKEKLENLGEELRILYVAMTRAKEKLILTGTLKDPAKKLEASASRDGGSGPLSFGELSGASGCLDWILPAAAGDPSFVICLADLEKLVQSQTLEEAQGRFVRKALEDWDTGKVYDPKMRKNLEEQAGYAYPWPDPEGRRLKFTVSELKKRQYLRELALEEPGEAGETPFEEPDVIPLLPRFRAGEAELTGASRGSAYHRVMELLDLTAAYDADSLAGAIAAMEGRGQIDRAMAACVRPADILAFVRSGSGQRMREAAKRGLLFREQPFVIGVDMRDVYPDCGDSEDDRILVQGIIDVWFEEEDGLVVLDYKTDQVRTAHQLTEKYHAQLDYYARALEQLLKKPVKEKIIYSFTLGEEIVLPR</sequence>
<gene>
    <name evidence="13 17" type="primary">addA</name>
    <name evidence="17" type="ORF">H6A20_09785</name>
</gene>
<dbReference type="Pfam" id="PF12705">
    <property type="entry name" value="PDDEXK_1"/>
    <property type="match status" value="1"/>
</dbReference>
<evidence type="ECO:0000256" key="12">
    <source>
        <dbReference type="ARBA" id="ARBA00048988"/>
    </source>
</evidence>
<evidence type="ECO:0000256" key="13">
    <source>
        <dbReference type="HAMAP-Rule" id="MF_01451"/>
    </source>
</evidence>
<dbReference type="PANTHER" id="PTHR11070">
    <property type="entry name" value="UVRD / RECB / PCRA DNA HELICASE FAMILY MEMBER"/>
    <property type="match status" value="1"/>
</dbReference>
<dbReference type="InterPro" id="IPR011335">
    <property type="entry name" value="Restrct_endonuc-II-like"/>
</dbReference>
<keyword evidence="1 13" id="KW-0540">Nuclease</keyword>
<protein>
    <recommendedName>
        <fullName evidence="13">ATP-dependent helicase/nuclease subunit A</fullName>
        <ecNumber evidence="13">3.1.-.-</ecNumber>
        <ecNumber evidence="13">5.6.2.4</ecNumber>
    </recommendedName>
    <alternativeName>
        <fullName evidence="13">ATP-dependent helicase/nuclease AddA</fullName>
    </alternativeName>
    <alternativeName>
        <fullName evidence="13">DNA 3'-5' helicase AddA</fullName>
    </alternativeName>
</protein>
<keyword evidence="6 13" id="KW-0269">Exonuclease</keyword>
<dbReference type="GO" id="GO:0043138">
    <property type="term" value="F:3'-5' DNA helicase activity"/>
    <property type="evidence" value="ECO:0007669"/>
    <property type="project" value="UniProtKB-UniRule"/>
</dbReference>
<dbReference type="InterPro" id="IPR038726">
    <property type="entry name" value="PDDEXK_AddAB-type"/>
</dbReference>
<dbReference type="EMBL" id="JACJKS010000014">
    <property type="protein sequence ID" value="MBM6948941.1"/>
    <property type="molecule type" value="Genomic_DNA"/>
</dbReference>
<evidence type="ECO:0000256" key="1">
    <source>
        <dbReference type="ARBA" id="ARBA00022722"/>
    </source>
</evidence>
<comment type="subunit">
    <text evidence="13">Heterodimer of AddA and AddB/RexB.</text>
</comment>
<dbReference type="NCBIfam" id="TIGR02785">
    <property type="entry name" value="addA_Gpos"/>
    <property type="match status" value="1"/>
</dbReference>
<dbReference type="GO" id="GO:0005524">
    <property type="term" value="F:ATP binding"/>
    <property type="evidence" value="ECO:0007669"/>
    <property type="project" value="UniProtKB-UniRule"/>
</dbReference>
<dbReference type="InterPro" id="IPR000212">
    <property type="entry name" value="DNA_helicase_UvrD/REP"/>
</dbReference>
<evidence type="ECO:0000313" key="17">
    <source>
        <dbReference type="EMBL" id="MBM6948941.1"/>
    </source>
</evidence>
<evidence type="ECO:0000256" key="4">
    <source>
        <dbReference type="ARBA" id="ARBA00022801"/>
    </source>
</evidence>
<evidence type="ECO:0000256" key="3">
    <source>
        <dbReference type="ARBA" id="ARBA00022763"/>
    </source>
</evidence>
<keyword evidence="4 13" id="KW-0378">Hydrolase</keyword>
<dbReference type="PANTHER" id="PTHR11070:SF48">
    <property type="entry name" value="ATP-DEPENDENT HELICASE_NUCLEASE SUBUNIT A"/>
    <property type="match status" value="1"/>
</dbReference>
<comment type="catalytic activity">
    <reaction evidence="11 13">
        <text>Couples ATP hydrolysis with the unwinding of duplex DNA by translocating in the 3'-5' direction.</text>
        <dbReference type="EC" id="5.6.2.4"/>
    </reaction>
</comment>
<dbReference type="PROSITE" id="PS51217">
    <property type="entry name" value="UVRD_HELICASE_CTER"/>
    <property type="match status" value="1"/>
</dbReference>
<dbReference type="Gene3D" id="1.10.274.50">
    <property type="match status" value="1"/>
</dbReference>
<keyword evidence="10 13" id="KW-0413">Isomerase</keyword>
<keyword evidence="7 13" id="KW-0067">ATP-binding</keyword>
<evidence type="ECO:0000259" key="15">
    <source>
        <dbReference type="PROSITE" id="PS51198"/>
    </source>
</evidence>
<evidence type="ECO:0000256" key="11">
    <source>
        <dbReference type="ARBA" id="ARBA00034617"/>
    </source>
</evidence>
<dbReference type="GO" id="GO:0008408">
    <property type="term" value="F:3'-5' exonuclease activity"/>
    <property type="evidence" value="ECO:0007669"/>
    <property type="project" value="UniProtKB-UniRule"/>
</dbReference>
<evidence type="ECO:0000259" key="16">
    <source>
        <dbReference type="PROSITE" id="PS51217"/>
    </source>
</evidence>
<evidence type="ECO:0000256" key="8">
    <source>
        <dbReference type="ARBA" id="ARBA00023125"/>
    </source>
</evidence>
<dbReference type="InterPro" id="IPR014016">
    <property type="entry name" value="UvrD-like_ATP-bd"/>
</dbReference>
<evidence type="ECO:0000256" key="6">
    <source>
        <dbReference type="ARBA" id="ARBA00022839"/>
    </source>
</evidence>
<dbReference type="FunFam" id="3.40.50.300:FF:001236">
    <property type="entry name" value="ATP-dependent helicase/nuclease subunit A"/>
    <property type="match status" value="1"/>
</dbReference>
<dbReference type="HAMAP" id="MF_01451">
    <property type="entry name" value="AddA"/>
    <property type="match status" value="1"/>
</dbReference>
<comment type="cofactor">
    <cofactor evidence="13">
        <name>Mg(2+)</name>
        <dbReference type="ChEBI" id="CHEBI:18420"/>
    </cofactor>
</comment>
<dbReference type="SUPFAM" id="SSF52980">
    <property type="entry name" value="Restriction endonuclease-like"/>
    <property type="match status" value="1"/>
</dbReference>
<dbReference type="RefSeq" id="WP_204906945.1">
    <property type="nucleotide sequence ID" value="NZ_JACJKS010000014.1"/>
</dbReference>
<dbReference type="GO" id="GO:0005829">
    <property type="term" value="C:cytosol"/>
    <property type="evidence" value="ECO:0007669"/>
    <property type="project" value="TreeGrafter"/>
</dbReference>
<comment type="function">
    <text evidence="13">The heterodimer acts as both an ATP-dependent DNA helicase and an ATP-dependent, dual-direction single-stranded exonuclease. Recognizes the chi site generating a DNA molecule suitable for the initiation of homologous recombination. The AddA nuclease domain is required for chi fragment generation; this subunit has the helicase and 3' -&gt; 5' nuclease activities.</text>
</comment>
<comment type="caution">
    <text evidence="17">The sequence shown here is derived from an EMBL/GenBank/DDBJ whole genome shotgun (WGS) entry which is preliminary data.</text>
</comment>
<dbReference type="Proteomes" id="UP000705508">
    <property type="component" value="Unassembled WGS sequence"/>
</dbReference>
<keyword evidence="5 13" id="KW-0347">Helicase</keyword>
<dbReference type="SUPFAM" id="SSF52540">
    <property type="entry name" value="P-loop containing nucleoside triphosphate hydrolases"/>
    <property type="match status" value="1"/>
</dbReference>
<dbReference type="Gene3D" id="3.40.50.300">
    <property type="entry name" value="P-loop containing nucleotide triphosphate hydrolases"/>
    <property type="match status" value="4"/>
</dbReference>
<feature type="binding site" evidence="14">
    <location>
        <begin position="24"/>
        <end position="31"/>
    </location>
    <ligand>
        <name>ATP</name>
        <dbReference type="ChEBI" id="CHEBI:30616"/>
    </ligand>
</feature>
<dbReference type="PROSITE" id="PS51198">
    <property type="entry name" value="UVRD_HELICASE_ATP_BIND"/>
    <property type="match status" value="1"/>
</dbReference>
<evidence type="ECO:0000256" key="9">
    <source>
        <dbReference type="ARBA" id="ARBA00023204"/>
    </source>
</evidence>
<comment type="similarity">
    <text evidence="13">Belongs to the helicase family. AddA subfamily.</text>
</comment>
<feature type="domain" description="UvrD-like helicase ATP-binding" evidence="15">
    <location>
        <begin position="3"/>
        <end position="477"/>
    </location>
</feature>
<evidence type="ECO:0000256" key="5">
    <source>
        <dbReference type="ARBA" id="ARBA00022806"/>
    </source>
</evidence>
<dbReference type="EC" id="5.6.2.4" evidence="13"/>
<dbReference type="Pfam" id="PF13361">
    <property type="entry name" value="UvrD_C"/>
    <property type="match status" value="1"/>
</dbReference>